<dbReference type="InterPro" id="IPR000866">
    <property type="entry name" value="AhpC/TSA"/>
</dbReference>
<dbReference type="PROSITE" id="PS51352">
    <property type="entry name" value="THIOREDOXIN_2"/>
    <property type="match status" value="1"/>
</dbReference>
<evidence type="ECO:0000256" key="2">
    <source>
        <dbReference type="ARBA" id="ARBA00022748"/>
    </source>
</evidence>
<evidence type="ECO:0000256" key="3">
    <source>
        <dbReference type="ARBA" id="ARBA00023157"/>
    </source>
</evidence>
<comment type="subcellular location">
    <subcellularLocation>
        <location evidence="1">Cell envelope</location>
    </subcellularLocation>
</comment>
<dbReference type="RefSeq" id="WP_166693319.1">
    <property type="nucleotide sequence ID" value="NZ_WAEL01000008.1"/>
</dbReference>
<dbReference type="Proteomes" id="UP000606008">
    <property type="component" value="Unassembled WGS sequence"/>
</dbReference>
<comment type="caution">
    <text evidence="6">The sequence shown here is derived from an EMBL/GenBank/DDBJ whole genome shotgun (WGS) entry which is preliminary data.</text>
</comment>
<accession>A0ABX0QQM9</accession>
<dbReference type="EMBL" id="WAEL01000008">
    <property type="protein sequence ID" value="NID12479.1"/>
    <property type="molecule type" value="Genomic_DNA"/>
</dbReference>
<name>A0ABX0QQM9_9BACT</name>
<keyword evidence="7" id="KW-1185">Reference proteome</keyword>
<feature type="domain" description="Thioredoxin" evidence="5">
    <location>
        <begin position="300"/>
        <end position="439"/>
    </location>
</feature>
<dbReference type="InterPro" id="IPR050553">
    <property type="entry name" value="Thioredoxin_ResA/DsbE_sf"/>
</dbReference>
<dbReference type="InterPro" id="IPR036249">
    <property type="entry name" value="Thioredoxin-like_sf"/>
</dbReference>
<dbReference type="InterPro" id="IPR013766">
    <property type="entry name" value="Thioredoxin_domain"/>
</dbReference>
<keyword evidence="2" id="KW-0201">Cytochrome c-type biogenesis</keyword>
<evidence type="ECO:0000313" key="7">
    <source>
        <dbReference type="Proteomes" id="UP000606008"/>
    </source>
</evidence>
<evidence type="ECO:0000259" key="5">
    <source>
        <dbReference type="PROSITE" id="PS51352"/>
    </source>
</evidence>
<dbReference type="Gene3D" id="3.40.30.10">
    <property type="entry name" value="Glutaredoxin"/>
    <property type="match status" value="1"/>
</dbReference>
<reference evidence="6" key="1">
    <citation type="submission" date="2024-05" db="EMBL/GenBank/DDBJ databases">
        <authorList>
            <person name="Jung D.-H."/>
        </authorList>
    </citation>
    <scope>NUCLEOTIDE SEQUENCE</scope>
    <source>
        <strain evidence="6">JA-25</strain>
    </source>
</reference>
<protein>
    <submittedName>
        <fullName evidence="6">TlpA family protein disulfide reductase</fullName>
    </submittedName>
</protein>
<sequence length="439" mass="49147">MKRYFFLALSLCLFVGCQKESTDTVQSIQLPITIKEGFGPFYPSFGILSPELPDTPIWGKLACPLKGKPANWSRLTQTKVWLDAHQLVYQNVKAGKVALADYQFLQREWKWTPDTTQLSATPIKCFVYIIKGFDESQGKWAVLMDTNNDLDFSNETPVYPEPIPLEPIPDKLANTRLIQYEIYREGKVVESRVPLVVGILKGDFVYGLPQHAVATIRHGNKAYDVCITSGAGRPSFESTQLCLPSSIRSSGKADPQQVVQPGEVIAIGGVLYVNRGVDPFHNWLTLETTDAAAVTASHSLQVGQPFKPFASREVSTGQLISLDNLRGKYVYIDFWGTWCRGCVEQLPGLKTVYESVDKKQVAFLGIACKNTPAQVRQFARARHLTWPQIVSDDTNKLADRYQVNSFPTSILLDKKGIIIARNLHGDELQKKLRELTRPN</sequence>
<dbReference type="PANTHER" id="PTHR42852">
    <property type="entry name" value="THIOL:DISULFIDE INTERCHANGE PROTEIN DSBE"/>
    <property type="match status" value="1"/>
</dbReference>
<dbReference type="PROSITE" id="PS51257">
    <property type="entry name" value="PROKAR_LIPOPROTEIN"/>
    <property type="match status" value="1"/>
</dbReference>
<dbReference type="CDD" id="cd02966">
    <property type="entry name" value="TlpA_like_family"/>
    <property type="match status" value="1"/>
</dbReference>
<organism evidence="6 7">
    <name type="scientific">Fibrivirga algicola</name>
    <dbReference type="NCBI Taxonomy" id="2950420"/>
    <lineage>
        <taxon>Bacteria</taxon>
        <taxon>Pseudomonadati</taxon>
        <taxon>Bacteroidota</taxon>
        <taxon>Cytophagia</taxon>
        <taxon>Cytophagales</taxon>
        <taxon>Spirosomataceae</taxon>
        <taxon>Fibrivirga</taxon>
    </lineage>
</organism>
<proteinExistence type="predicted"/>
<gene>
    <name evidence="6" type="ORF">F7231_20080</name>
</gene>
<dbReference type="PANTHER" id="PTHR42852:SF6">
    <property type="entry name" value="THIOL:DISULFIDE INTERCHANGE PROTEIN DSBE"/>
    <property type="match status" value="1"/>
</dbReference>
<evidence type="ECO:0000256" key="1">
    <source>
        <dbReference type="ARBA" id="ARBA00004196"/>
    </source>
</evidence>
<evidence type="ECO:0000256" key="4">
    <source>
        <dbReference type="ARBA" id="ARBA00023284"/>
    </source>
</evidence>
<evidence type="ECO:0000313" key="6">
    <source>
        <dbReference type="EMBL" id="NID12479.1"/>
    </source>
</evidence>
<keyword evidence="4" id="KW-0676">Redox-active center</keyword>
<dbReference type="Pfam" id="PF00578">
    <property type="entry name" value="AhpC-TSA"/>
    <property type="match status" value="1"/>
</dbReference>
<keyword evidence="3" id="KW-1015">Disulfide bond</keyword>
<dbReference type="SUPFAM" id="SSF52833">
    <property type="entry name" value="Thioredoxin-like"/>
    <property type="match status" value="1"/>
</dbReference>